<evidence type="ECO:0000313" key="3">
    <source>
        <dbReference type="Proteomes" id="UP000284403"/>
    </source>
</evidence>
<accession>A0A422PXX0</accession>
<proteinExistence type="predicted"/>
<evidence type="ECO:0000313" key="2">
    <source>
        <dbReference type="EMBL" id="RNF22566.1"/>
    </source>
</evidence>
<dbReference type="GeneID" id="40316664"/>
<dbReference type="OrthoDB" id="250696at2759"/>
<comment type="caution">
    <text evidence="2">The sequence shown here is derived from an EMBL/GenBank/DDBJ whole genome shotgun (WGS) entry which is preliminary data.</text>
</comment>
<dbReference type="AlphaFoldDB" id="A0A422PXX0"/>
<dbReference type="EMBL" id="MKKU01000135">
    <property type="protein sequence ID" value="RNF22566.1"/>
    <property type="molecule type" value="Genomic_DNA"/>
</dbReference>
<dbReference type="RefSeq" id="XP_029229884.1">
    <property type="nucleotide sequence ID" value="XM_029369975.1"/>
</dbReference>
<dbReference type="Proteomes" id="UP000284403">
    <property type="component" value="Unassembled WGS sequence"/>
</dbReference>
<evidence type="ECO:0000256" key="1">
    <source>
        <dbReference type="SAM" id="MobiDB-lite"/>
    </source>
</evidence>
<sequence>MAKGDMHECGFTLTYREGEKQSGVTAVEEEQRSLSKSEDAFLMGTSMSVDSQADTCGKPPPLLDATMDPVFNKSGTEKGQKEQCEFNASTGDLRLEAGSEDAAGAQGVHAMVSSTPCQPQGSMTTPIAERVGAIAGSVWHDMMHAQPNFQATPKLTLQSRLCSISPRKPNASREGGLIPSSNVFSMSPGTVAPFTPTLMTALTASRNRSPRIPYLPPKTWEAHPTHNLNGPNDTAKDTSPMFLQDSSRGGEGSVGSSTRSPFALKQPSLSTAGVSSLSFSSRNCNMYPLDSLCSVSTPSKLPSSNTEHADGKGSVHQLFLPESVAVTNKGNCYSASRGGANCSASGNASNQSSKLQQPTPSLSFPLLVSLTSNDSRGSENPLRIAKNGRCHCMDSVSVSGQRLLPHNGLGHRSPQAMAIVPPHFRRADYSHTPHQPRRQEGMKTRSVQELLVQEVVSQLRQL</sequence>
<keyword evidence="3" id="KW-1185">Reference proteome</keyword>
<feature type="region of interest" description="Disordered" evidence="1">
    <location>
        <begin position="216"/>
        <end position="264"/>
    </location>
</feature>
<name>A0A422PXX0_9TRYP</name>
<gene>
    <name evidence="2" type="ORF">Tco025E_03053</name>
</gene>
<reference evidence="2 3" key="1">
    <citation type="journal article" date="2018" name="BMC Genomics">
        <title>Genomic comparison of Trypanosoma conorhini and Trypanosoma rangeli to Trypanosoma cruzi strains of high and low virulence.</title>
        <authorList>
            <person name="Bradwell K.R."/>
            <person name="Koparde V.N."/>
            <person name="Matveyev A.V."/>
            <person name="Serrano M.G."/>
            <person name="Alves J.M."/>
            <person name="Parikh H."/>
            <person name="Huang B."/>
            <person name="Lee V."/>
            <person name="Espinosa-Alvarez O."/>
            <person name="Ortiz P.A."/>
            <person name="Costa-Martins A.G."/>
            <person name="Teixeira M.M."/>
            <person name="Buck G.A."/>
        </authorList>
    </citation>
    <scope>NUCLEOTIDE SEQUENCE [LARGE SCALE GENOMIC DNA]</scope>
    <source>
        <strain evidence="2 3">025E</strain>
    </source>
</reference>
<protein>
    <submittedName>
        <fullName evidence="2">Uncharacterized protein</fullName>
    </submittedName>
</protein>
<organism evidence="2 3">
    <name type="scientific">Trypanosoma conorhini</name>
    <dbReference type="NCBI Taxonomy" id="83891"/>
    <lineage>
        <taxon>Eukaryota</taxon>
        <taxon>Discoba</taxon>
        <taxon>Euglenozoa</taxon>
        <taxon>Kinetoplastea</taxon>
        <taxon>Metakinetoplastina</taxon>
        <taxon>Trypanosomatida</taxon>
        <taxon>Trypanosomatidae</taxon>
        <taxon>Trypanosoma</taxon>
    </lineage>
</organism>